<dbReference type="GO" id="GO:0072344">
    <property type="term" value="P:rescue of stalled ribosome"/>
    <property type="evidence" value="ECO:0007669"/>
    <property type="project" value="TreeGrafter"/>
</dbReference>
<keyword evidence="3" id="KW-1185">Reference proteome</keyword>
<evidence type="ECO:0000313" key="2">
    <source>
        <dbReference type="EMBL" id="MBB6325244.1"/>
    </source>
</evidence>
<dbReference type="Pfam" id="PF05833">
    <property type="entry name" value="NFACT_N"/>
    <property type="match status" value="1"/>
</dbReference>
<dbReference type="PANTHER" id="PTHR15239:SF6">
    <property type="entry name" value="RIBOSOME QUALITY CONTROL COMPLEX SUBUNIT NEMF"/>
    <property type="match status" value="1"/>
</dbReference>
<feature type="domain" description="NFACT RNA-binding" evidence="1">
    <location>
        <begin position="408"/>
        <end position="500"/>
    </location>
</feature>
<evidence type="ECO:0000313" key="3">
    <source>
        <dbReference type="Proteomes" id="UP000588604"/>
    </source>
</evidence>
<dbReference type="PANTHER" id="PTHR15239">
    <property type="entry name" value="NUCLEAR EXPORT MEDIATOR FACTOR NEMF"/>
    <property type="match status" value="1"/>
</dbReference>
<dbReference type="EMBL" id="JACIJO010000001">
    <property type="protein sequence ID" value="MBB6325244.1"/>
    <property type="molecule type" value="Genomic_DNA"/>
</dbReference>
<evidence type="ECO:0000259" key="1">
    <source>
        <dbReference type="Pfam" id="PF05670"/>
    </source>
</evidence>
<accession>A0A841MK87</accession>
<dbReference type="Proteomes" id="UP000588604">
    <property type="component" value="Unassembled WGS sequence"/>
</dbReference>
<organism evidence="2 3">
    <name type="scientific">Algoriphagus iocasae</name>
    <dbReference type="NCBI Taxonomy" id="1836499"/>
    <lineage>
        <taxon>Bacteria</taxon>
        <taxon>Pseudomonadati</taxon>
        <taxon>Bacteroidota</taxon>
        <taxon>Cytophagia</taxon>
        <taxon>Cytophagales</taxon>
        <taxon>Cyclobacteriaceae</taxon>
        <taxon>Algoriphagus</taxon>
    </lineage>
</organism>
<reference evidence="2 3" key="1">
    <citation type="submission" date="2020-08" db="EMBL/GenBank/DDBJ databases">
        <title>Genomic Encyclopedia of Type Strains, Phase IV (KMG-IV): sequencing the most valuable type-strain genomes for metagenomic binning, comparative biology and taxonomic classification.</title>
        <authorList>
            <person name="Goeker M."/>
        </authorList>
    </citation>
    <scope>NUCLEOTIDE SEQUENCE [LARGE SCALE GENOMIC DNA]</scope>
    <source>
        <strain evidence="2 3">DSM 102044</strain>
    </source>
</reference>
<name>A0A841MK87_9BACT</name>
<dbReference type="AlphaFoldDB" id="A0A841MK87"/>
<comment type="caution">
    <text evidence="2">The sequence shown here is derived from an EMBL/GenBank/DDBJ whole genome shotgun (WGS) entry which is preliminary data.</text>
</comment>
<dbReference type="RefSeq" id="WP_184493382.1">
    <property type="nucleotide sequence ID" value="NZ_JACIJO010000001.1"/>
</dbReference>
<dbReference type="InterPro" id="IPR008532">
    <property type="entry name" value="NFACT_RNA-bd"/>
</dbReference>
<proteinExistence type="predicted"/>
<dbReference type="GO" id="GO:1990112">
    <property type="term" value="C:RQC complex"/>
    <property type="evidence" value="ECO:0007669"/>
    <property type="project" value="TreeGrafter"/>
</dbReference>
<gene>
    <name evidence="2" type="ORF">FHS59_000859</name>
</gene>
<dbReference type="InterPro" id="IPR051608">
    <property type="entry name" value="RQC_Subunit_NEMF"/>
</dbReference>
<dbReference type="GO" id="GO:0043023">
    <property type="term" value="F:ribosomal large subunit binding"/>
    <property type="evidence" value="ECO:0007669"/>
    <property type="project" value="TreeGrafter"/>
</dbReference>
<sequence>MHLNYHFLKFLCPALTQKFKGHTIVSCFSQSKDELIIETQIGEEEGWIRAHLMPSQIYYSFPDQFRRAKRNSINLFQEMIGLTIESCEVIPFERSFIFRLNSDKILLFKLHANRSNILFYEENSETPKYIFRNVISEDRDLDWRTLAVELNLSRNRFEELNGNASQFLPTLGKIPRAYLKERAYPEADLETKWQLMEEVIDILDTPLFSLVESQDGIHLSLLPESNALRTFSDPIPALNELFYLALVKGNFEKEKNNLLKSLQDQLKRTVSYLNKSSQKLYELKNSPPPSQLADVVMANLHEFKDGKNEVELLDFYTGKTVKIQLKPQQKPQDFASQLYRKSKNRKLEWEQIEKTIQNKTELKNSLISQIEKLEAVEEFRALKAFKKDEIQEKTLLKSSVSLPFKTFDVEGFPIWVGKSAKDNDEMLRGFVHKDDLWLHARLVPGSHVVIKMKGFKNVPPTVLERAAELAAFYSKHKSESLAPVIYTEAKFVRKVKGSPDGSVKVDKEKVIMVKPTGPDDSISIQR</sequence>
<dbReference type="Pfam" id="PF05670">
    <property type="entry name" value="NFACT-R_1"/>
    <property type="match status" value="1"/>
</dbReference>
<protein>
    <submittedName>
        <fullName evidence="2">Putative ribosome quality control (RQC) complex YloA/Tae2 family protein</fullName>
    </submittedName>
</protein>
<dbReference type="GO" id="GO:0000049">
    <property type="term" value="F:tRNA binding"/>
    <property type="evidence" value="ECO:0007669"/>
    <property type="project" value="TreeGrafter"/>
</dbReference>